<feature type="compositionally biased region" description="Polar residues" evidence="1">
    <location>
        <begin position="274"/>
        <end position="285"/>
    </location>
</feature>
<feature type="region of interest" description="Disordered" evidence="1">
    <location>
        <begin position="588"/>
        <end position="609"/>
    </location>
</feature>
<feature type="compositionally biased region" description="Basic and acidic residues" evidence="1">
    <location>
        <begin position="405"/>
        <end position="419"/>
    </location>
</feature>
<dbReference type="EMBL" id="JAPQKH010000001">
    <property type="protein sequence ID" value="KAJ5116018.1"/>
    <property type="molecule type" value="Genomic_DNA"/>
</dbReference>
<organism evidence="2 3">
    <name type="scientific">Penicillium angulare</name>
    <dbReference type="NCBI Taxonomy" id="116970"/>
    <lineage>
        <taxon>Eukaryota</taxon>
        <taxon>Fungi</taxon>
        <taxon>Dikarya</taxon>
        <taxon>Ascomycota</taxon>
        <taxon>Pezizomycotina</taxon>
        <taxon>Eurotiomycetes</taxon>
        <taxon>Eurotiomycetidae</taxon>
        <taxon>Eurotiales</taxon>
        <taxon>Aspergillaceae</taxon>
        <taxon>Penicillium</taxon>
    </lineage>
</organism>
<reference evidence="2" key="1">
    <citation type="submission" date="2022-11" db="EMBL/GenBank/DDBJ databases">
        <authorList>
            <person name="Petersen C."/>
        </authorList>
    </citation>
    <scope>NUCLEOTIDE SEQUENCE</scope>
    <source>
        <strain evidence="2">IBT 30069</strain>
    </source>
</reference>
<proteinExistence type="predicted"/>
<dbReference type="AlphaFoldDB" id="A0A9W9GDD4"/>
<feature type="compositionally biased region" description="Basic and acidic residues" evidence="1">
    <location>
        <begin position="564"/>
        <end position="574"/>
    </location>
</feature>
<evidence type="ECO:0000256" key="1">
    <source>
        <dbReference type="SAM" id="MobiDB-lite"/>
    </source>
</evidence>
<feature type="compositionally biased region" description="Polar residues" evidence="1">
    <location>
        <begin position="196"/>
        <end position="209"/>
    </location>
</feature>
<comment type="caution">
    <text evidence="2">The sequence shown here is derived from an EMBL/GenBank/DDBJ whole genome shotgun (WGS) entry which is preliminary data.</text>
</comment>
<dbReference type="OrthoDB" id="4225223at2759"/>
<name>A0A9W9GDD4_9EURO</name>
<dbReference type="Proteomes" id="UP001149165">
    <property type="component" value="Unassembled WGS sequence"/>
</dbReference>
<protein>
    <submittedName>
        <fullName evidence="2">Uncharacterized protein</fullName>
    </submittedName>
</protein>
<feature type="compositionally biased region" description="Polar residues" evidence="1">
    <location>
        <begin position="514"/>
        <end position="525"/>
    </location>
</feature>
<feature type="compositionally biased region" description="Acidic residues" evidence="1">
    <location>
        <begin position="375"/>
        <end position="385"/>
    </location>
</feature>
<reference evidence="2" key="2">
    <citation type="journal article" date="2023" name="IMA Fungus">
        <title>Comparative genomic study of the Penicillium genus elucidates a diverse pangenome and 15 lateral gene transfer events.</title>
        <authorList>
            <person name="Petersen C."/>
            <person name="Sorensen T."/>
            <person name="Nielsen M.R."/>
            <person name="Sondergaard T.E."/>
            <person name="Sorensen J.L."/>
            <person name="Fitzpatrick D.A."/>
            <person name="Frisvad J.C."/>
            <person name="Nielsen K.L."/>
        </authorList>
    </citation>
    <scope>NUCLEOTIDE SEQUENCE</scope>
    <source>
        <strain evidence="2">IBT 30069</strain>
    </source>
</reference>
<gene>
    <name evidence="2" type="ORF">N7456_000366</name>
</gene>
<sequence length="609" mass="67481">MSSTLNRRTAPPPRHSASLEGLEKVVPPRMMSFTAHRSEIFHKPTLHNKSSMGADTLNTPSEYSVMYSDSSETASTGDDSSFGTPNDPDTRSYPILVRTGSDDFTGLIDLPGTEDHHLKDSPPSSPLPFIHPLSITDRSDEPLKPPASPFNLDLSTSIFGTAAPRKGAANPLKTFEDDEEYEDFEADEFHHATLYSGYNSGASSPTSDYEQNHLDDSTASSPAEEDCDASSIILGTSAHYGRPLQWSDNRVDSAHASHYFREKKWDYFPELATPQDSGRSSPSSTKKGKGARLNVSGKPKWYSIQPTKKQSGVRDSFMNYMQKLSHHSKEEKEKEEENEKLQLQPQPQPIDVPRIHARRFTSPMGPLNAHPTDSIPEDEEETQELDEFHAQLKATSTSSSVSSYEKPRETPQIPRDRKSAFPSSTSRKHGSVSWQLPAKNKMRSSQPPPALSSQPPSAMKKSSLPSAMRQSQPPPPVRQSTAPMPDTRRSNTVSWQLPAKSKMRNSEPPPMPSFKSNRGSQSMVPSSRPVYSKTPRPQAQSQESKTPLASKRSTLSAFSAKKKLSSEDAAERRREEIRSRIKLIGSVNPHLCKPQKDPWSPHTTGPAPF</sequence>
<accession>A0A9W9GDD4</accession>
<keyword evidence="3" id="KW-1185">Reference proteome</keyword>
<feature type="compositionally biased region" description="Polar residues" evidence="1">
    <location>
        <begin position="535"/>
        <end position="547"/>
    </location>
</feature>
<feature type="region of interest" description="Disordered" evidence="1">
    <location>
        <begin position="1"/>
        <end position="23"/>
    </location>
</feature>
<evidence type="ECO:0000313" key="2">
    <source>
        <dbReference type="EMBL" id="KAJ5116018.1"/>
    </source>
</evidence>
<feature type="compositionally biased region" description="Polar residues" evidence="1">
    <location>
        <begin position="47"/>
        <end position="84"/>
    </location>
</feature>
<feature type="region of interest" description="Disordered" evidence="1">
    <location>
        <begin position="271"/>
        <end position="574"/>
    </location>
</feature>
<feature type="compositionally biased region" description="Basic and acidic residues" evidence="1">
    <location>
        <begin position="327"/>
        <end position="340"/>
    </location>
</feature>
<feature type="region of interest" description="Disordered" evidence="1">
    <location>
        <begin position="195"/>
        <end position="229"/>
    </location>
</feature>
<feature type="region of interest" description="Disordered" evidence="1">
    <location>
        <begin position="44"/>
        <end position="149"/>
    </location>
</feature>
<evidence type="ECO:0000313" key="3">
    <source>
        <dbReference type="Proteomes" id="UP001149165"/>
    </source>
</evidence>